<dbReference type="EMBL" id="CP019288">
    <property type="protein sequence ID" value="QHI35464.1"/>
    <property type="molecule type" value="Genomic_DNA"/>
</dbReference>
<dbReference type="SUPFAM" id="SSF56801">
    <property type="entry name" value="Acetyl-CoA synthetase-like"/>
    <property type="match status" value="1"/>
</dbReference>
<accession>A0A7L4ZHR3</accession>
<name>A0A7L4ZHR3_9FLAO</name>
<sequence>MEVKTKKYANLFEIYHRNALNNPQSNYIEQNKSHYTYAECNEIINKIASYLQNKHWRYI</sequence>
<dbReference type="Proteomes" id="UP000464657">
    <property type="component" value="Chromosome"/>
</dbReference>
<evidence type="ECO:0000313" key="1">
    <source>
        <dbReference type="EMBL" id="QHI35464.1"/>
    </source>
</evidence>
<protein>
    <submittedName>
        <fullName evidence="1">Uncharacterized protein</fullName>
    </submittedName>
</protein>
<dbReference type="AlphaFoldDB" id="A0A7L4ZHR3"/>
<evidence type="ECO:0000313" key="2">
    <source>
        <dbReference type="Proteomes" id="UP000464657"/>
    </source>
</evidence>
<reference evidence="1 2" key="1">
    <citation type="journal article" date="2013" name="Int. J. Syst. Evol. Microbiol.">
        <title>Kordia antarctica sp. nov., isolated from Antarctic seawater.</title>
        <authorList>
            <person name="Baek K."/>
            <person name="Choi A."/>
            <person name="Kang I."/>
            <person name="Lee K."/>
            <person name="Cho J.C."/>
        </authorList>
    </citation>
    <scope>NUCLEOTIDE SEQUENCE [LARGE SCALE GENOMIC DNA]</scope>
    <source>
        <strain evidence="1 2">IMCC3317</strain>
    </source>
</reference>
<keyword evidence="2" id="KW-1185">Reference proteome</keyword>
<proteinExistence type="predicted"/>
<gene>
    <name evidence="1" type="ORF">IMCC3317_08100</name>
</gene>
<dbReference type="KEGG" id="kan:IMCC3317_08100"/>
<organism evidence="1 2">
    <name type="scientific">Kordia antarctica</name>
    <dbReference type="NCBI Taxonomy" id="1218801"/>
    <lineage>
        <taxon>Bacteria</taxon>
        <taxon>Pseudomonadati</taxon>
        <taxon>Bacteroidota</taxon>
        <taxon>Flavobacteriia</taxon>
        <taxon>Flavobacteriales</taxon>
        <taxon>Flavobacteriaceae</taxon>
        <taxon>Kordia</taxon>
    </lineage>
</organism>